<dbReference type="SUPFAM" id="SSF53474">
    <property type="entry name" value="alpha/beta-Hydrolases"/>
    <property type="match status" value="1"/>
</dbReference>
<keyword evidence="2" id="KW-0719">Serine esterase</keyword>
<keyword evidence="4" id="KW-1015">Disulfide bond</keyword>
<proteinExistence type="inferred from homology"/>
<name>A0A9N9SP50_DIABA</name>
<evidence type="ECO:0000259" key="7">
    <source>
        <dbReference type="Pfam" id="PF00135"/>
    </source>
</evidence>
<dbReference type="PROSITE" id="PS00941">
    <property type="entry name" value="CARBOXYLESTERASE_B_2"/>
    <property type="match status" value="1"/>
</dbReference>
<dbReference type="EC" id="3.1.1.-" evidence="6"/>
<dbReference type="InterPro" id="IPR002018">
    <property type="entry name" value="CarbesteraseB"/>
</dbReference>
<keyword evidence="9" id="KW-1185">Reference proteome</keyword>
<evidence type="ECO:0000256" key="1">
    <source>
        <dbReference type="ARBA" id="ARBA00005964"/>
    </source>
</evidence>
<dbReference type="EMBL" id="OU898277">
    <property type="protein sequence ID" value="CAG9828971.1"/>
    <property type="molecule type" value="Genomic_DNA"/>
</dbReference>
<evidence type="ECO:0000313" key="8">
    <source>
        <dbReference type="EMBL" id="CAG9828971.1"/>
    </source>
</evidence>
<evidence type="ECO:0000256" key="5">
    <source>
        <dbReference type="ARBA" id="ARBA00023180"/>
    </source>
</evidence>
<keyword evidence="3 6" id="KW-0378">Hydrolase</keyword>
<organism evidence="8 9">
    <name type="scientific">Diabrotica balteata</name>
    <name type="common">Banded cucumber beetle</name>
    <dbReference type="NCBI Taxonomy" id="107213"/>
    <lineage>
        <taxon>Eukaryota</taxon>
        <taxon>Metazoa</taxon>
        <taxon>Ecdysozoa</taxon>
        <taxon>Arthropoda</taxon>
        <taxon>Hexapoda</taxon>
        <taxon>Insecta</taxon>
        <taxon>Pterygota</taxon>
        <taxon>Neoptera</taxon>
        <taxon>Endopterygota</taxon>
        <taxon>Coleoptera</taxon>
        <taxon>Polyphaga</taxon>
        <taxon>Cucujiformia</taxon>
        <taxon>Chrysomeloidea</taxon>
        <taxon>Chrysomelidae</taxon>
        <taxon>Galerucinae</taxon>
        <taxon>Diabroticina</taxon>
        <taxon>Diabroticites</taxon>
        <taxon>Diabrotica</taxon>
    </lineage>
</organism>
<dbReference type="PANTHER" id="PTHR43142:SF1">
    <property type="entry name" value="CARBOXYLIC ESTER HYDROLASE"/>
    <property type="match status" value="1"/>
</dbReference>
<sequence length="559" mass="63177">MLLQLISFLLICVHINAQIIVNTPNGQVQGSEEPGTQGKPFYMFQQIPFAKPPTGSLRFRGPQPVDPWEGVFDATHNDKVCYQQYAGPVWGANEDCLFVNVYTPVYPWPNQGLPVMVWIYGGGFVGGASNFYAFGPHYYMEQGVIVVTVSYRVGIFGFLSTGDTVIPGNYGLKDQQLALKWVQQNIQSFGGDPNKVTIFGQSAGGASVTHHLLSQKSTGLFRAAISQSGSALCPWGYQWKHKAVAYKIATIIDPNFNPYASSEELMTFLQSIAPQDLVNASLTLLDVWDKNDPITGFLFTPVVEPEHETAFLTERMYTIIESGQAQRVPLIMGINSEEMIWVGMDPESMHWSAVGLDYDLTRLVEEDMQIQDANQKQIVGAEVRRVYTNGQFQDRLGDAVEFFSDTSYGRPVIQHAKLQSQFSDVYFYHFSYQGTIPGVRPYYEGAYKVAHGDDLGYEWVNGNNTNLNTFPPGDILTSQRYRILFSNFAKNLNPTSEFTDILGINYWPTLKPDNFQYLDLNETLTIKTDLKKQRHDGWVDIYTRYAQKTIHHFLKFYIK</sequence>
<accession>A0A9N9SP50</accession>
<evidence type="ECO:0000256" key="2">
    <source>
        <dbReference type="ARBA" id="ARBA00022487"/>
    </source>
</evidence>
<protein>
    <recommendedName>
        <fullName evidence="6">Carboxylic ester hydrolase</fullName>
        <ecNumber evidence="6">3.1.1.-</ecNumber>
    </recommendedName>
</protein>
<dbReference type="Pfam" id="PF00135">
    <property type="entry name" value="COesterase"/>
    <property type="match status" value="1"/>
</dbReference>
<dbReference type="PROSITE" id="PS00122">
    <property type="entry name" value="CARBOXYLESTERASE_B_1"/>
    <property type="match status" value="1"/>
</dbReference>
<dbReference type="InterPro" id="IPR019819">
    <property type="entry name" value="Carboxylesterase_B_CS"/>
</dbReference>
<dbReference type="OrthoDB" id="19653at2759"/>
<keyword evidence="6" id="KW-0732">Signal</keyword>
<comment type="similarity">
    <text evidence="1 6">Belongs to the type-B carboxylesterase/lipase family.</text>
</comment>
<dbReference type="PANTHER" id="PTHR43142">
    <property type="entry name" value="CARBOXYLIC ESTER HYDROLASE"/>
    <property type="match status" value="1"/>
</dbReference>
<evidence type="ECO:0000256" key="4">
    <source>
        <dbReference type="ARBA" id="ARBA00023157"/>
    </source>
</evidence>
<gene>
    <name evidence="8" type="ORF">DIABBA_LOCUS2849</name>
</gene>
<dbReference type="InterPro" id="IPR019826">
    <property type="entry name" value="Carboxylesterase_B_AS"/>
</dbReference>
<reference evidence="8" key="1">
    <citation type="submission" date="2022-01" db="EMBL/GenBank/DDBJ databases">
        <authorList>
            <person name="King R."/>
        </authorList>
    </citation>
    <scope>NUCLEOTIDE SEQUENCE</scope>
</reference>
<feature type="signal peptide" evidence="6">
    <location>
        <begin position="1"/>
        <end position="17"/>
    </location>
</feature>
<feature type="chain" id="PRO_5040539466" description="Carboxylic ester hydrolase" evidence="6">
    <location>
        <begin position="18"/>
        <end position="559"/>
    </location>
</feature>
<dbReference type="Gene3D" id="3.40.50.1820">
    <property type="entry name" value="alpha/beta hydrolase"/>
    <property type="match status" value="1"/>
</dbReference>
<evidence type="ECO:0000256" key="6">
    <source>
        <dbReference type="RuleBase" id="RU361235"/>
    </source>
</evidence>
<dbReference type="Proteomes" id="UP001153709">
    <property type="component" value="Chromosome 2"/>
</dbReference>
<dbReference type="AlphaFoldDB" id="A0A9N9SP50"/>
<keyword evidence="5" id="KW-0325">Glycoprotein</keyword>
<evidence type="ECO:0000313" key="9">
    <source>
        <dbReference type="Proteomes" id="UP001153709"/>
    </source>
</evidence>
<dbReference type="GO" id="GO:0052689">
    <property type="term" value="F:carboxylic ester hydrolase activity"/>
    <property type="evidence" value="ECO:0007669"/>
    <property type="project" value="UniProtKB-KW"/>
</dbReference>
<feature type="domain" description="Carboxylesterase type B" evidence="7">
    <location>
        <begin position="19"/>
        <end position="537"/>
    </location>
</feature>
<dbReference type="InterPro" id="IPR029058">
    <property type="entry name" value="AB_hydrolase_fold"/>
</dbReference>
<evidence type="ECO:0000256" key="3">
    <source>
        <dbReference type="ARBA" id="ARBA00022801"/>
    </source>
</evidence>